<gene>
    <name evidence="5" type="ORF">GCM10009827_061850</name>
</gene>
<keyword evidence="3" id="KW-0547">Nucleotide-binding</keyword>
<dbReference type="Gene3D" id="3.30.420.40">
    <property type="match status" value="1"/>
</dbReference>
<evidence type="ECO:0000256" key="2">
    <source>
        <dbReference type="ARBA" id="ARBA00022490"/>
    </source>
</evidence>
<reference evidence="5 6" key="1">
    <citation type="journal article" date="2019" name="Int. J. Syst. Evol. Microbiol.">
        <title>The Global Catalogue of Microorganisms (GCM) 10K type strain sequencing project: providing services to taxonomists for standard genome sequencing and annotation.</title>
        <authorList>
            <consortium name="The Broad Institute Genomics Platform"/>
            <consortium name="The Broad Institute Genome Sequencing Center for Infectious Disease"/>
            <person name="Wu L."/>
            <person name="Ma J."/>
        </authorList>
    </citation>
    <scope>NUCLEOTIDE SEQUENCE [LARGE SCALE GENOMIC DNA]</scope>
    <source>
        <strain evidence="5 6">JCM 15933</strain>
    </source>
</reference>
<dbReference type="Proteomes" id="UP001501470">
    <property type="component" value="Unassembled WGS sequence"/>
</dbReference>
<comment type="caution">
    <text evidence="5">The sequence shown here is derived from an EMBL/GenBank/DDBJ whole genome shotgun (WGS) entry which is preliminary data.</text>
</comment>
<keyword evidence="4" id="KW-0067">ATP-binding</keyword>
<organism evidence="5 6">
    <name type="scientific">Dactylosporangium maewongense</name>
    <dbReference type="NCBI Taxonomy" id="634393"/>
    <lineage>
        <taxon>Bacteria</taxon>
        <taxon>Bacillati</taxon>
        <taxon>Actinomycetota</taxon>
        <taxon>Actinomycetes</taxon>
        <taxon>Micromonosporales</taxon>
        <taxon>Micromonosporaceae</taxon>
        <taxon>Dactylosporangium</taxon>
    </lineage>
</organism>
<sequence length="312" mass="32571">MLRHRHSPSRSRPDRLPHNLTVVTDRVQVSERRAMFTQPTGSAALERLERPGDPRHRTGAANPAHEPAAVGLDLGGAGARIWASGRGVLQLSYPETVTAPWSGLVARGRITDLEAMRTLLSGLSWERRRPLPAGAVVVTCRPVGTDPRMEPAVRELVTKVFEPARLLFIDSVRAAAIGAGAAPGPLLVADVGAHLTEVAVLEGGVIVAAHRRDVGLHDGVDGPDLDAAVVAAITDLVGRVRRQTGQRRQVVAAAVRGGQLLVGGGAARPRLAARIAGAAGTPVRRPAAPHLAAVRGAGLAALAALRRGAVRP</sequence>
<name>A0ABN2B6Z2_9ACTN</name>
<dbReference type="PANTHER" id="PTHR42749:SF1">
    <property type="entry name" value="CELL SHAPE-DETERMINING PROTEIN MREB"/>
    <property type="match status" value="1"/>
</dbReference>
<evidence type="ECO:0000313" key="5">
    <source>
        <dbReference type="EMBL" id="GAA1535236.1"/>
    </source>
</evidence>
<evidence type="ECO:0000256" key="4">
    <source>
        <dbReference type="ARBA" id="ARBA00022840"/>
    </source>
</evidence>
<dbReference type="PANTHER" id="PTHR42749">
    <property type="entry name" value="CELL SHAPE-DETERMINING PROTEIN MREB"/>
    <property type="match status" value="1"/>
</dbReference>
<dbReference type="InterPro" id="IPR043129">
    <property type="entry name" value="ATPase_NBD"/>
</dbReference>
<evidence type="ECO:0008006" key="7">
    <source>
        <dbReference type="Google" id="ProtNLM"/>
    </source>
</evidence>
<keyword evidence="2" id="KW-0963">Cytoplasm</keyword>
<dbReference type="InterPro" id="IPR056546">
    <property type="entry name" value="MreB_MamK-like"/>
</dbReference>
<proteinExistence type="predicted"/>
<dbReference type="Pfam" id="PF06723">
    <property type="entry name" value="MreB_Mbl"/>
    <property type="match status" value="1"/>
</dbReference>
<evidence type="ECO:0000256" key="3">
    <source>
        <dbReference type="ARBA" id="ARBA00022741"/>
    </source>
</evidence>
<dbReference type="EMBL" id="BAAAQD010000013">
    <property type="protein sequence ID" value="GAA1535236.1"/>
    <property type="molecule type" value="Genomic_DNA"/>
</dbReference>
<keyword evidence="6" id="KW-1185">Reference proteome</keyword>
<accession>A0ABN2B6Z2</accession>
<evidence type="ECO:0000313" key="6">
    <source>
        <dbReference type="Proteomes" id="UP001501470"/>
    </source>
</evidence>
<comment type="subcellular location">
    <subcellularLocation>
        <location evidence="1">Cytoplasm</location>
    </subcellularLocation>
</comment>
<evidence type="ECO:0000256" key="1">
    <source>
        <dbReference type="ARBA" id="ARBA00004496"/>
    </source>
</evidence>
<protein>
    <recommendedName>
        <fullName evidence="7">Rod shape-determining protein MreB</fullName>
    </recommendedName>
</protein>
<dbReference type="SUPFAM" id="SSF53067">
    <property type="entry name" value="Actin-like ATPase domain"/>
    <property type="match status" value="1"/>
</dbReference>